<dbReference type="InterPro" id="IPR001405">
    <property type="entry name" value="UPF0758"/>
</dbReference>
<dbReference type="GO" id="GO:0008237">
    <property type="term" value="F:metallopeptidase activity"/>
    <property type="evidence" value="ECO:0007669"/>
    <property type="project" value="UniProtKB-KW"/>
</dbReference>
<sequence length="181" mass="20542">MEAYLQQEKIMNMLRQPIPGKRVDLIRLQVVRESTGLYGISRFTEPQEAADMVRPLISAADRELFLVMSVNTRMEPMAVEIVSVGTLNACLVEMREVFKHAILNNAAGIVCFHNHPSGDAEPSREDRLMTEKLEAAGELLGIPLVDHIIVTEERYYSFKEQKSGSRDKLEEGGHRIYDNRL</sequence>
<evidence type="ECO:0000256" key="6">
    <source>
        <dbReference type="ARBA" id="ARBA00023049"/>
    </source>
</evidence>
<feature type="domain" description="MPN" evidence="7">
    <location>
        <begin position="42"/>
        <end position="164"/>
    </location>
</feature>
<evidence type="ECO:0000256" key="3">
    <source>
        <dbReference type="ARBA" id="ARBA00022723"/>
    </source>
</evidence>
<dbReference type="InterPro" id="IPR020891">
    <property type="entry name" value="UPF0758_CS"/>
</dbReference>
<keyword evidence="6" id="KW-0482">Metalloprotease</keyword>
<evidence type="ECO:0000259" key="7">
    <source>
        <dbReference type="PROSITE" id="PS50249"/>
    </source>
</evidence>
<gene>
    <name evidence="8" type="ORF">DXC39_29985</name>
</gene>
<dbReference type="EMBL" id="QSSQ01000055">
    <property type="protein sequence ID" value="RGL94103.1"/>
    <property type="molecule type" value="Genomic_DNA"/>
</dbReference>
<dbReference type="SUPFAM" id="SSF102712">
    <property type="entry name" value="JAB1/MPN domain"/>
    <property type="match status" value="1"/>
</dbReference>
<evidence type="ECO:0000256" key="2">
    <source>
        <dbReference type="ARBA" id="ARBA00022670"/>
    </source>
</evidence>
<evidence type="ECO:0000313" key="8">
    <source>
        <dbReference type="EMBL" id="RGL94103.1"/>
    </source>
</evidence>
<dbReference type="CDD" id="cd08071">
    <property type="entry name" value="MPN_DUF2466"/>
    <property type="match status" value="1"/>
</dbReference>
<evidence type="ECO:0000256" key="1">
    <source>
        <dbReference type="ARBA" id="ARBA00010243"/>
    </source>
</evidence>
<proteinExistence type="inferred from homology"/>
<dbReference type="PANTHER" id="PTHR30471">
    <property type="entry name" value="DNA REPAIR PROTEIN RADC"/>
    <property type="match status" value="1"/>
</dbReference>
<dbReference type="GO" id="GO:0006508">
    <property type="term" value="P:proteolysis"/>
    <property type="evidence" value="ECO:0007669"/>
    <property type="project" value="UniProtKB-KW"/>
</dbReference>
<comment type="caution">
    <text evidence="8">The sequence shown here is derived from an EMBL/GenBank/DDBJ whole genome shotgun (WGS) entry which is preliminary data.</text>
</comment>
<accession>A0A3E4TT86</accession>
<evidence type="ECO:0000313" key="9">
    <source>
        <dbReference type="Proteomes" id="UP000261257"/>
    </source>
</evidence>
<keyword evidence="2" id="KW-0645">Protease</keyword>
<dbReference type="Proteomes" id="UP000261257">
    <property type="component" value="Unassembled WGS sequence"/>
</dbReference>
<evidence type="ECO:0000256" key="5">
    <source>
        <dbReference type="ARBA" id="ARBA00022833"/>
    </source>
</evidence>
<dbReference type="InterPro" id="IPR025657">
    <property type="entry name" value="RadC_JAB"/>
</dbReference>
<dbReference type="Gene3D" id="3.40.140.10">
    <property type="entry name" value="Cytidine Deaminase, domain 2"/>
    <property type="match status" value="1"/>
</dbReference>
<name>A0A3E4TT86_9FIRM</name>
<keyword evidence="5" id="KW-0862">Zinc</keyword>
<comment type="similarity">
    <text evidence="1">Belongs to the UPF0758 family.</text>
</comment>
<dbReference type="Pfam" id="PF04002">
    <property type="entry name" value="RadC"/>
    <property type="match status" value="1"/>
</dbReference>
<dbReference type="AlphaFoldDB" id="A0A3E4TT86"/>
<keyword evidence="3" id="KW-0479">Metal-binding</keyword>
<organism evidence="8 9">
    <name type="scientific">Hungatella hathewayi</name>
    <dbReference type="NCBI Taxonomy" id="154046"/>
    <lineage>
        <taxon>Bacteria</taxon>
        <taxon>Bacillati</taxon>
        <taxon>Bacillota</taxon>
        <taxon>Clostridia</taxon>
        <taxon>Lachnospirales</taxon>
        <taxon>Lachnospiraceae</taxon>
        <taxon>Hungatella</taxon>
    </lineage>
</organism>
<dbReference type="PROSITE" id="PS50249">
    <property type="entry name" value="MPN"/>
    <property type="match status" value="1"/>
</dbReference>
<dbReference type="InterPro" id="IPR037518">
    <property type="entry name" value="MPN"/>
</dbReference>
<reference evidence="8 9" key="1">
    <citation type="submission" date="2018-08" db="EMBL/GenBank/DDBJ databases">
        <title>A genome reference for cultivated species of the human gut microbiota.</title>
        <authorList>
            <person name="Zou Y."/>
            <person name="Xue W."/>
            <person name="Luo G."/>
        </authorList>
    </citation>
    <scope>NUCLEOTIDE SEQUENCE [LARGE SCALE GENOMIC DNA]</scope>
    <source>
        <strain evidence="8 9">TF05-11AC</strain>
    </source>
</reference>
<dbReference type="GO" id="GO:0046872">
    <property type="term" value="F:metal ion binding"/>
    <property type="evidence" value="ECO:0007669"/>
    <property type="project" value="UniProtKB-KW"/>
</dbReference>
<dbReference type="PANTHER" id="PTHR30471:SF3">
    <property type="entry name" value="UPF0758 PROTEIN YEES-RELATED"/>
    <property type="match status" value="1"/>
</dbReference>
<keyword evidence="4" id="KW-0378">Hydrolase</keyword>
<evidence type="ECO:0000256" key="4">
    <source>
        <dbReference type="ARBA" id="ARBA00022801"/>
    </source>
</evidence>
<protein>
    <submittedName>
        <fullName evidence="8">DNA repair protein RadC</fullName>
    </submittedName>
</protein>
<dbReference type="PROSITE" id="PS01302">
    <property type="entry name" value="UPF0758"/>
    <property type="match status" value="1"/>
</dbReference>